<organism evidence="2 3">
    <name type="scientific">Candidatus Defluviibacterium haderslevense</name>
    <dbReference type="NCBI Taxonomy" id="2981993"/>
    <lineage>
        <taxon>Bacteria</taxon>
        <taxon>Pseudomonadati</taxon>
        <taxon>Bacteroidota</taxon>
        <taxon>Saprospiria</taxon>
        <taxon>Saprospirales</taxon>
        <taxon>Saprospiraceae</taxon>
        <taxon>Candidatus Defluviibacterium</taxon>
    </lineage>
</organism>
<proteinExistence type="predicted"/>
<gene>
    <name evidence="2" type="ORF">IPO85_17925</name>
</gene>
<evidence type="ECO:0000313" key="2">
    <source>
        <dbReference type="EMBL" id="MBK9719352.1"/>
    </source>
</evidence>
<dbReference type="Pfam" id="PF18962">
    <property type="entry name" value="Por_Secre_tail"/>
    <property type="match status" value="1"/>
</dbReference>
<dbReference type="NCBIfam" id="TIGR04183">
    <property type="entry name" value="Por_Secre_tail"/>
    <property type="match status" value="1"/>
</dbReference>
<sequence length="470" mass="52703">MKFLVALFIISIHLPLYCQPVKMKLLGHWRDSLIPGSSAHNNAFNEAWGVWNKGREYGIIGSTLGTHFIDVTDPSHPKEVARVLGGTSNASVIHRDYDDYQCYLYAVCDEGDQSSLQIMDFSQLPDTVITVYDSKKLLIRSHNIFLDIPKGRLYSCAEKAENGYYALSIYDLKNPTNPILLGHFNQFGDIKASHVHDAYVRNDTAYLNCGNDGFAIMNFSDINNPVALFTLKPNEYKQSGYNHSGWLTPDGKTYVMADENHGSPVKILDLSDFSNIKVISTLPIENDNIAIPHNPLVSCQYAYVAYYYDGLQVYDISDPKHPIRSYYYPTSTEINDLRYKGAWGTYPYLPSGNIIVADMQNGMFVLEGIEKPCNVIKSCASAVSNHHIQYFELAIIPNPAKEYIEISWDAASEVHSYQILKIDGSVLESSTTTQGAKRIKIDVSNYLPGLYLVRVVNTYGSSIHKIIIGN</sequence>
<dbReference type="InterPro" id="IPR026444">
    <property type="entry name" value="Secre_tail"/>
</dbReference>
<dbReference type="SUPFAM" id="SSF75011">
    <property type="entry name" value="3-carboxy-cis,cis-mucoante lactonizing enzyme"/>
    <property type="match status" value="1"/>
</dbReference>
<dbReference type="InterPro" id="IPR027589">
    <property type="entry name" value="Choice_anch_B"/>
</dbReference>
<dbReference type="PANTHER" id="PTHR38787">
    <property type="entry name" value="REGULATORY P DOMAIN-CONTAINING PROTEIN"/>
    <property type="match status" value="1"/>
</dbReference>
<dbReference type="InterPro" id="IPR013211">
    <property type="entry name" value="LVIVD"/>
</dbReference>
<dbReference type="Pfam" id="PF08309">
    <property type="entry name" value="LVIVD"/>
    <property type="match status" value="1"/>
</dbReference>
<dbReference type="PANTHER" id="PTHR38787:SF3">
    <property type="entry name" value="REGULATORY P DOMAIN-CONTAINING PROTEIN"/>
    <property type="match status" value="1"/>
</dbReference>
<dbReference type="GO" id="GO:0005576">
    <property type="term" value="C:extracellular region"/>
    <property type="evidence" value="ECO:0007669"/>
    <property type="project" value="TreeGrafter"/>
</dbReference>
<feature type="domain" description="Secretion system C-terminal sorting" evidence="1">
    <location>
        <begin position="395"/>
        <end position="468"/>
    </location>
</feature>
<dbReference type="Proteomes" id="UP000808349">
    <property type="component" value="Unassembled WGS sequence"/>
</dbReference>
<dbReference type="EMBL" id="JADKFW010000019">
    <property type="protein sequence ID" value="MBK9719352.1"/>
    <property type="molecule type" value="Genomic_DNA"/>
</dbReference>
<dbReference type="NCBIfam" id="TIGR04312">
    <property type="entry name" value="choice_anch_B"/>
    <property type="match status" value="1"/>
</dbReference>
<evidence type="ECO:0000313" key="3">
    <source>
        <dbReference type="Proteomes" id="UP000808349"/>
    </source>
</evidence>
<reference evidence="2 3" key="1">
    <citation type="submission" date="2020-10" db="EMBL/GenBank/DDBJ databases">
        <title>Connecting structure to function with the recovery of over 1000 high-quality activated sludge metagenome-assembled genomes encoding full-length rRNA genes using long-read sequencing.</title>
        <authorList>
            <person name="Singleton C.M."/>
            <person name="Petriglieri F."/>
            <person name="Kristensen J.M."/>
            <person name="Kirkegaard R.H."/>
            <person name="Michaelsen T.Y."/>
            <person name="Andersen M.H."/>
            <person name="Karst S.M."/>
            <person name="Dueholm M.S."/>
            <person name="Nielsen P.H."/>
            <person name="Albertsen M."/>
        </authorList>
    </citation>
    <scope>NUCLEOTIDE SEQUENCE [LARGE SCALE GENOMIC DNA]</scope>
    <source>
        <strain evidence="2">Ribe_18-Q3-R11-54_BAT3C.373</strain>
    </source>
</reference>
<dbReference type="AlphaFoldDB" id="A0A9D7XJ26"/>
<name>A0A9D7XJ26_9BACT</name>
<comment type="caution">
    <text evidence="2">The sequence shown here is derived from an EMBL/GenBank/DDBJ whole genome shotgun (WGS) entry which is preliminary data.</text>
</comment>
<accession>A0A9D7XJ26</accession>
<protein>
    <submittedName>
        <fullName evidence="2">Choice-of-anchor B family protein</fullName>
    </submittedName>
</protein>
<evidence type="ECO:0000259" key="1">
    <source>
        <dbReference type="Pfam" id="PF18962"/>
    </source>
</evidence>